<name>A0ABU9XM23_9SPHN</name>
<keyword evidence="4 5" id="KW-0472">Membrane</keyword>
<dbReference type="EMBL" id="JBDIMF010000001">
    <property type="protein sequence ID" value="MEN2784867.1"/>
    <property type="molecule type" value="Genomic_DNA"/>
</dbReference>
<feature type="transmembrane region" description="Helical" evidence="5">
    <location>
        <begin position="6"/>
        <end position="22"/>
    </location>
</feature>
<evidence type="ECO:0000256" key="3">
    <source>
        <dbReference type="ARBA" id="ARBA00022989"/>
    </source>
</evidence>
<evidence type="ECO:0000256" key="4">
    <source>
        <dbReference type="ARBA" id="ARBA00023136"/>
    </source>
</evidence>
<reference evidence="7 8" key="1">
    <citation type="submission" date="2024-05" db="EMBL/GenBank/DDBJ databases">
        <authorList>
            <person name="Liu Q."/>
            <person name="Xin Y.-H."/>
        </authorList>
    </citation>
    <scope>NUCLEOTIDE SEQUENCE [LARGE SCALE GENOMIC DNA]</scope>
    <source>
        <strain evidence="7 8">CGMCC 1.15349</strain>
    </source>
</reference>
<dbReference type="Gene3D" id="2.40.50.140">
    <property type="entry name" value="Nucleic acid-binding proteins"/>
    <property type="match status" value="1"/>
</dbReference>
<dbReference type="InterPro" id="IPR012340">
    <property type="entry name" value="NA-bd_OB-fold"/>
</dbReference>
<evidence type="ECO:0000256" key="2">
    <source>
        <dbReference type="ARBA" id="ARBA00022692"/>
    </source>
</evidence>
<dbReference type="RefSeq" id="WP_345862250.1">
    <property type="nucleotide sequence ID" value="NZ_JBDIMF010000001.1"/>
</dbReference>
<dbReference type="InterPro" id="IPR002810">
    <property type="entry name" value="NfeD-like_C"/>
</dbReference>
<feature type="domain" description="NfeD-like C-terminal" evidence="6">
    <location>
        <begin position="92"/>
        <end position="146"/>
    </location>
</feature>
<evidence type="ECO:0000256" key="1">
    <source>
        <dbReference type="ARBA" id="ARBA00004141"/>
    </source>
</evidence>
<dbReference type="Pfam" id="PF01957">
    <property type="entry name" value="NfeD"/>
    <property type="match status" value="1"/>
</dbReference>
<keyword evidence="8" id="KW-1185">Reference proteome</keyword>
<gene>
    <name evidence="7" type="ORF">ABC969_00330</name>
</gene>
<keyword evidence="3 5" id="KW-1133">Transmembrane helix</keyword>
<organism evidence="7 8">
    <name type="scientific">Sphingomonas qilianensis</name>
    <dbReference type="NCBI Taxonomy" id="1736690"/>
    <lineage>
        <taxon>Bacteria</taxon>
        <taxon>Pseudomonadati</taxon>
        <taxon>Pseudomonadota</taxon>
        <taxon>Alphaproteobacteria</taxon>
        <taxon>Sphingomonadales</taxon>
        <taxon>Sphingomonadaceae</taxon>
        <taxon>Sphingomonas</taxon>
    </lineage>
</organism>
<dbReference type="PANTHER" id="PTHR33507:SF3">
    <property type="entry name" value="INNER MEMBRANE PROTEIN YBBJ"/>
    <property type="match status" value="1"/>
</dbReference>
<protein>
    <submittedName>
        <fullName evidence="7">NfeD family protein</fullName>
    </submittedName>
</protein>
<comment type="caution">
    <text evidence="7">The sequence shown here is derived from an EMBL/GenBank/DDBJ whole genome shotgun (WGS) entry which is preliminary data.</text>
</comment>
<sequence length="153" mass="15939">MTGGGIGAGTLWLALALLLGLAELLIPGVFLVFLAIAAALTGAATLVLADLPLAGQLASFALWSGVTVLIGRRWYRDYPIETADPLLNDRAARLIGEIVTVEQAIDGGHGRVKVADGVWPARGPDCPAGTRVRVHQVDRGVLVVEPLAIFTAP</sequence>
<feature type="transmembrane region" description="Helical" evidence="5">
    <location>
        <begin position="53"/>
        <end position="71"/>
    </location>
</feature>
<accession>A0ABU9XM23</accession>
<evidence type="ECO:0000256" key="5">
    <source>
        <dbReference type="SAM" id="Phobius"/>
    </source>
</evidence>
<dbReference type="Proteomes" id="UP001404104">
    <property type="component" value="Unassembled WGS sequence"/>
</dbReference>
<evidence type="ECO:0000259" key="6">
    <source>
        <dbReference type="Pfam" id="PF01957"/>
    </source>
</evidence>
<evidence type="ECO:0000313" key="7">
    <source>
        <dbReference type="EMBL" id="MEN2784867.1"/>
    </source>
</evidence>
<evidence type="ECO:0000313" key="8">
    <source>
        <dbReference type="Proteomes" id="UP001404104"/>
    </source>
</evidence>
<comment type="subcellular location">
    <subcellularLocation>
        <location evidence="1">Membrane</location>
        <topology evidence="1">Multi-pass membrane protein</topology>
    </subcellularLocation>
</comment>
<dbReference type="InterPro" id="IPR052165">
    <property type="entry name" value="Membrane_assoc_protease"/>
</dbReference>
<feature type="transmembrane region" description="Helical" evidence="5">
    <location>
        <begin position="29"/>
        <end position="47"/>
    </location>
</feature>
<keyword evidence="2 5" id="KW-0812">Transmembrane</keyword>
<proteinExistence type="predicted"/>
<dbReference type="PANTHER" id="PTHR33507">
    <property type="entry name" value="INNER MEMBRANE PROTEIN YBBJ"/>
    <property type="match status" value="1"/>
</dbReference>